<keyword evidence="10" id="KW-1185">Reference proteome</keyword>
<dbReference type="GO" id="GO:0044027">
    <property type="term" value="P:negative regulation of gene expression via chromosomal CpG island methylation"/>
    <property type="evidence" value="ECO:0007669"/>
    <property type="project" value="TreeGrafter"/>
</dbReference>
<dbReference type="eggNOG" id="COG0270">
    <property type="taxonomic scope" value="Bacteria"/>
</dbReference>
<comment type="caution">
    <text evidence="9">The sequence shown here is derived from an EMBL/GenBank/DDBJ whole genome shotgun (WGS) entry which is preliminary data.</text>
</comment>
<dbReference type="PATRIC" id="fig|1125779.3.peg.1690"/>
<dbReference type="HOGENOM" id="CLU_006958_2_1_11"/>
<dbReference type="PRINTS" id="PR00105">
    <property type="entry name" value="C5METTRFRASE"/>
</dbReference>
<reference evidence="9 10" key="1">
    <citation type="submission" date="2013-05" db="EMBL/GenBank/DDBJ databases">
        <title>The Genome Sequence of Corynebacterium pyruviciproducens 1773O (ATCC BAA-1742).</title>
        <authorList>
            <consortium name="The Broad Institute Genomics Platform"/>
            <person name="Earl A."/>
            <person name="Ward D."/>
            <person name="Feldgarden M."/>
            <person name="Gevers D."/>
            <person name="Tong J."/>
            <person name="Walker B."/>
            <person name="Young S."/>
            <person name="Zeng Q."/>
            <person name="Gargeya S."/>
            <person name="Fitzgerald M."/>
            <person name="Haas B."/>
            <person name="Abouelleil A."/>
            <person name="Allen A.W."/>
            <person name="Alvarado L."/>
            <person name="Arachchi H.M."/>
            <person name="Berlin A.M."/>
            <person name="Chapman S.B."/>
            <person name="Gainer-Dewar J."/>
            <person name="Goldberg J."/>
            <person name="Griggs A."/>
            <person name="Gujja S."/>
            <person name="Hansen M."/>
            <person name="Howarth C."/>
            <person name="Imamovic A."/>
            <person name="Ireland A."/>
            <person name="Larimer J."/>
            <person name="McCowan C."/>
            <person name="Murphy C."/>
            <person name="Pearson M."/>
            <person name="Poon T.W."/>
            <person name="Priest M."/>
            <person name="Roberts A."/>
            <person name="Saif S."/>
            <person name="Shea T."/>
            <person name="Sisk P."/>
            <person name="Sykes S."/>
            <person name="Wortman J."/>
            <person name="Nusbaum C."/>
            <person name="Birren B."/>
        </authorList>
    </citation>
    <scope>NUCLEOTIDE SEQUENCE [LARGE SCALE GENOMIC DNA]</scope>
    <source>
        <strain evidence="9 10">ATCC BAA-1742</strain>
    </source>
</reference>
<dbReference type="SUPFAM" id="SSF53335">
    <property type="entry name" value="S-adenosyl-L-methionine-dependent methyltransferases"/>
    <property type="match status" value="1"/>
</dbReference>
<dbReference type="PROSITE" id="PS00095">
    <property type="entry name" value="C5_MTASE_2"/>
    <property type="match status" value="1"/>
</dbReference>
<evidence type="ECO:0000313" key="10">
    <source>
        <dbReference type="Proteomes" id="UP000014408"/>
    </source>
</evidence>
<proteinExistence type="inferred from homology"/>
<dbReference type="EC" id="2.1.1.37" evidence="1"/>
<dbReference type="Gene3D" id="3.90.120.10">
    <property type="entry name" value="DNA Methylase, subunit A, domain 2"/>
    <property type="match status" value="1"/>
</dbReference>
<dbReference type="PANTHER" id="PTHR10629">
    <property type="entry name" value="CYTOSINE-SPECIFIC METHYLTRANSFERASE"/>
    <property type="match status" value="1"/>
</dbReference>
<comment type="similarity">
    <text evidence="6 7">Belongs to the class I-like SAM-binding methyltransferase superfamily. C5-methyltransferase family.</text>
</comment>
<dbReference type="InterPro" id="IPR050390">
    <property type="entry name" value="C5-Methyltransferase"/>
</dbReference>
<dbReference type="InterPro" id="IPR029063">
    <property type="entry name" value="SAM-dependent_MTases_sf"/>
</dbReference>
<evidence type="ECO:0000256" key="2">
    <source>
        <dbReference type="ARBA" id="ARBA00022603"/>
    </source>
</evidence>
<evidence type="ECO:0000256" key="5">
    <source>
        <dbReference type="ARBA" id="ARBA00022747"/>
    </source>
</evidence>
<keyword evidence="5" id="KW-0680">Restriction system</keyword>
<dbReference type="Proteomes" id="UP000014408">
    <property type="component" value="Unassembled WGS sequence"/>
</dbReference>
<dbReference type="EMBL" id="ATBY01000015">
    <property type="protein sequence ID" value="EPD68554.1"/>
    <property type="molecule type" value="Genomic_DNA"/>
</dbReference>
<evidence type="ECO:0000313" key="9">
    <source>
        <dbReference type="EMBL" id="EPD68554.1"/>
    </source>
</evidence>
<evidence type="ECO:0000256" key="3">
    <source>
        <dbReference type="ARBA" id="ARBA00022679"/>
    </source>
</evidence>
<dbReference type="GO" id="GO:0003677">
    <property type="term" value="F:DNA binding"/>
    <property type="evidence" value="ECO:0007669"/>
    <property type="project" value="TreeGrafter"/>
</dbReference>
<feature type="region of interest" description="Disordered" evidence="8">
    <location>
        <begin position="311"/>
        <end position="334"/>
    </location>
</feature>
<dbReference type="STRING" id="1125779.HMPREF1219_01738"/>
<accession>S2ZWX1</accession>
<dbReference type="GO" id="GO:0003886">
    <property type="term" value="F:DNA (cytosine-5-)-methyltransferase activity"/>
    <property type="evidence" value="ECO:0007669"/>
    <property type="project" value="UniProtKB-EC"/>
</dbReference>
<dbReference type="GO" id="GO:0032259">
    <property type="term" value="P:methylation"/>
    <property type="evidence" value="ECO:0007669"/>
    <property type="project" value="UniProtKB-KW"/>
</dbReference>
<dbReference type="InterPro" id="IPR001525">
    <property type="entry name" value="C5_MeTfrase"/>
</dbReference>
<feature type="active site" evidence="6">
    <location>
        <position position="166"/>
    </location>
</feature>
<keyword evidence="3 6" id="KW-0808">Transferase</keyword>
<evidence type="ECO:0000256" key="1">
    <source>
        <dbReference type="ARBA" id="ARBA00011975"/>
    </source>
</evidence>
<dbReference type="AlphaFoldDB" id="S2ZWX1"/>
<evidence type="ECO:0000256" key="7">
    <source>
        <dbReference type="RuleBase" id="RU000416"/>
    </source>
</evidence>
<evidence type="ECO:0000256" key="6">
    <source>
        <dbReference type="PROSITE-ProRule" id="PRU01016"/>
    </source>
</evidence>
<dbReference type="GO" id="GO:0009307">
    <property type="term" value="P:DNA restriction-modification system"/>
    <property type="evidence" value="ECO:0007669"/>
    <property type="project" value="UniProtKB-KW"/>
</dbReference>
<sequence>MARAFDPTVKPDAATGLYDKKTLAKGLGVKPSTIKTLKARGQVPDPTTIIGGVSVWSADEVFSFYGLSDAKEGWRLSGLPEVNADLPKVVDLFSGCGGLSLGFQMAGFDVLAGYDNWPCAVDTYRANMSHKAQLLDLSDIKLTISTLEALNQELSSQPAFIGGPPCQDFSSAGKRKEGARADLTEKYATYVAHFQPPFFVMENVARAQHADAFKSAVSTMQHADYNVRYLVIDASRVGVPQIRKRLITFGTKSQELTDRIFEMLIREQSDHQTTIREYFTEQLGKPLDIDFYYRHPRSYARRGIFSVDEPSPTIRGMNRPIPKGYPGHKGDAGPIEKARPLTTMERALIQTFPDNFHWIGSRTNVEQMVGNAVPVLLGRYIGQSISRGLRESNLAD</sequence>
<keyword evidence="2 6" id="KW-0489">Methyltransferase</keyword>
<keyword evidence="4 6" id="KW-0949">S-adenosyl-L-methionine</keyword>
<dbReference type="Gene3D" id="3.40.50.150">
    <property type="entry name" value="Vaccinia Virus protein VP39"/>
    <property type="match status" value="1"/>
</dbReference>
<dbReference type="PANTHER" id="PTHR10629:SF52">
    <property type="entry name" value="DNA (CYTOSINE-5)-METHYLTRANSFERASE 1"/>
    <property type="match status" value="1"/>
</dbReference>
<name>S2ZWX1_9CORY</name>
<dbReference type="NCBIfam" id="TIGR00675">
    <property type="entry name" value="dcm"/>
    <property type="match status" value="1"/>
</dbReference>
<evidence type="ECO:0000256" key="4">
    <source>
        <dbReference type="ARBA" id="ARBA00022691"/>
    </source>
</evidence>
<evidence type="ECO:0000256" key="8">
    <source>
        <dbReference type="SAM" id="MobiDB-lite"/>
    </source>
</evidence>
<dbReference type="InterPro" id="IPR031303">
    <property type="entry name" value="C5_meth_CS"/>
</dbReference>
<organism evidence="9 10">
    <name type="scientific">Corynebacterium pyruviciproducens ATCC BAA-1742</name>
    <dbReference type="NCBI Taxonomy" id="1125779"/>
    <lineage>
        <taxon>Bacteria</taxon>
        <taxon>Bacillati</taxon>
        <taxon>Actinomycetota</taxon>
        <taxon>Actinomycetes</taxon>
        <taxon>Mycobacteriales</taxon>
        <taxon>Corynebacteriaceae</taxon>
        <taxon>Corynebacterium</taxon>
    </lineage>
</organism>
<protein>
    <recommendedName>
        <fullName evidence="1">DNA (cytosine-5-)-methyltransferase</fullName>
        <ecNumber evidence="1">2.1.1.37</ecNumber>
    </recommendedName>
</protein>
<dbReference type="PROSITE" id="PS51679">
    <property type="entry name" value="SAM_MT_C5"/>
    <property type="match status" value="1"/>
</dbReference>
<dbReference type="Pfam" id="PF00145">
    <property type="entry name" value="DNA_methylase"/>
    <property type="match status" value="1"/>
</dbReference>
<gene>
    <name evidence="9" type="ORF">HMPREF1219_01738</name>
</gene>